<organism evidence="2 3">
    <name type="scientific">Candidatus Roizmanbacteria bacterium RIFCSPHIGHO2_01_FULL_39_24</name>
    <dbReference type="NCBI Taxonomy" id="1802032"/>
    <lineage>
        <taxon>Bacteria</taxon>
        <taxon>Candidatus Roizmaniibacteriota</taxon>
    </lineage>
</organism>
<gene>
    <name evidence="2" type="ORF">A2799_02285</name>
</gene>
<sequence length="113" mass="11449">MNTKQVALSIFSGVMMFSPLLGSVHASTVNCSSNTTTVVSSSSTNVLFASQTVISGNSTGGNGTWGNIGGGSIRTGRAWSVSNQSIRANNNDTFIGVTGGGTRNNCVVVNTGN</sequence>
<keyword evidence="1" id="KW-0732">Signal</keyword>
<feature type="signal peptide" evidence="1">
    <location>
        <begin position="1"/>
        <end position="26"/>
    </location>
</feature>
<proteinExistence type="predicted"/>
<evidence type="ECO:0000256" key="1">
    <source>
        <dbReference type="SAM" id="SignalP"/>
    </source>
</evidence>
<feature type="chain" id="PRO_5009529185" evidence="1">
    <location>
        <begin position="27"/>
        <end position="113"/>
    </location>
</feature>
<protein>
    <submittedName>
        <fullName evidence="2">Uncharacterized protein</fullName>
    </submittedName>
</protein>
<evidence type="ECO:0000313" key="2">
    <source>
        <dbReference type="EMBL" id="OGK18869.1"/>
    </source>
</evidence>
<evidence type="ECO:0000313" key="3">
    <source>
        <dbReference type="Proteomes" id="UP000176850"/>
    </source>
</evidence>
<dbReference type="AlphaFoldDB" id="A0A1F7GJ13"/>
<accession>A0A1F7GJ13</accession>
<comment type="caution">
    <text evidence="2">The sequence shown here is derived from an EMBL/GenBank/DDBJ whole genome shotgun (WGS) entry which is preliminary data.</text>
</comment>
<dbReference type="EMBL" id="MFZH01000023">
    <property type="protein sequence ID" value="OGK18869.1"/>
    <property type="molecule type" value="Genomic_DNA"/>
</dbReference>
<dbReference type="Proteomes" id="UP000176850">
    <property type="component" value="Unassembled WGS sequence"/>
</dbReference>
<name>A0A1F7GJ13_9BACT</name>
<reference evidence="2 3" key="1">
    <citation type="journal article" date="2016" name="Nat. Commun.">
        <title>Thousands of microbial genomes shed light on interconnected biogeochemical processes in an aquifer system.</title>
        <authorList>
            <person name="Anantharaman K."/>
            <person name="Brown C.T."/>
            <person name="Hug L.A."/>
            <person name="Sharon I."/>
            <person name="Castelle C.J."/>
            <person name="Probst A.J."/>
            <person name="Thomas B.C."/>
            <person name="Singh A."/>
            <person name="Wilkins M.J."/>
            <person name="Karaoz U."/>
            <person name="Brodie E.L."/>
            <person name="Williams K.H."/>
            <person name="Hubbard S.S."/>
            <person name="Banfield J.F."/>
        </authorList>
    </citation>
    <scope>NUCLEOTIDE SEQUENCE [LARGE SCALE GENOMIC DNA]</scope>
</reference>